<feature type="region of interest" description="Disordered" evidence="1">
    <location>
        <begin position="124"/>
        <end position="199"/>
    </location>
</feature>
<comment type="caution">
    <text evidence="2">The sequence shown here is derived from an EMBL/GenBank/DDBJ whole genome shotgun (WGS) entry which is preliminary data.</text>
</comment>
<reference evidence="2 3" key="1">
    <citation type="submission" date="2016-02" db="EMBL/GenBank/DDBJ databases">
        <title>Genome analysis of coral dinoflagellate symbionts highlights evolutionary adaptations to a symbiotic lifestyle.</title>
        <authorList>
            <person name="Aranda M."/>
            <person name="Li Y."/>
            <person name="Liew Y.J."/>
            <person name="Baumgarten S."/>
            <person name="Simakov O."/>
            <person name="Wilson M."/>
            <person name="Piel J."/>
            <person name="Ashoor H."/>
            <person name="Bougouffa S."/>
            <person name="Bajic V.B."/>
            <person name="Ryu T."/>
            <person name="Ravasi T."/>
            <person name="Bayer T."/>
            <person name="Micklem G."/>
            <person name="Kim H."/>
            <person name="Bhak J."/>
            <person name="Lajeunesse T.C."/>
            <person name="Voolstra C.R."/>
        </authorList>
    </citation>
    <scope>NUCLEOTIDE SEQUENCE [LARGE SCALE GENOMIC DNA]</scope>
    <source>
        <strain evidence="2 3">CCMP2467</strain>
    </source>
</reference>
<feature type="compositionally biased region" description="Polar residues" evidence="1">
    <location>
        <begin position="185"/>
        <end position="199"/>
    </location>
</feature>
<proteinExistence type="predicted"/>
<keyword evidence="3" id="KW-1185">Reference proteome</keyword>
<dbReference type="OrthoDB" id="430938at2759"/>
<evidence type="ECO:0000313" key="2">
    <source>
        <dbReference type="EMBL" id="OLP38983.1"/>
    </source>
</evidence>
<gene>
    <name evidence="2" type="ORF">AK812_SmicGene48820</name>
</gene>
<organism evidence="2 3">
    <name type="scientific">Symbiodinium microadriaticum</name>
    <name type="common">Dinoflagellate</name>
    <name type="synonym">Zooxanthella microadriatica</name>
    <dbReference type="NCBI Taxonomy" id="2951"/>
    <lineage>
        <taxon>Eukaryota</taxon>
        <taxon>Sar</taxon>
        <taxon>Alveolata</taxon>
        <taxon>Dinophyceae</taxon>
        <taxon>Suessiales</taxon>
        <taxon>Symbiodiniaceae</taxon>
        <taxon>Symbiodinium</taxon>
    </lineage>
</organism>
<feature type="non-terminal residue" evidence="2">
    <location>
        <position position="1"/>
    </location>
</feature>
<dbReference type="Proteomes" id="UP000186817">
    <property type="component" value="Unassembled WGS sequence"/>
</dbReference>
<sequence length="199" mass="21216">ASEFVAVYKEPALLPEIYRAHFGMAEAGELPASAVVLHGPLRGSHKSLGSSGSRSMIGNNMVNPGFFKKMMAAGNMSMMGLMKCMQQRNQQQPSSSSLPGFKLLGKAGNVQPEQQEQLQLAVPAAGQDPVGPAEQARQMLAAWSDNAAKMDAESDGDVEPKKKPAAKLPQTKSVKPMKKPAAQAKSESQPKLNVKNLTM</sequence>
<name>A0A1Q8ZK08_SYMMI</name>
<evidence type="ECO:0000313" key="3">
    <source>
        <dbReference type="Proteomes" id="UP000186817"/>
    </source>
</evidence>
<evidence type="ECO:0000256" key="1">
    <source>
        <dbReference type="SAM" id="MobiDB-lite"/>
    </source>
</evidence>
<feature type="compositionally biased region" description="Basic and acidic residues" evidence="1">
    <location>
        <begin position="148"/>
        <end position="162"/>
    </location>
</feature>
<dbReference type="AlphaFoldDB" id="A0A1Q8ZK08"/>
<protein>
    <submittedName>
        <fullName evidence="2">Uncharacterized protein</fullName>
    </submittedName>
</protein>
<accession>A0A1Q8ZK08</accession>
<dbReference type="EMBL" id="LSRX01008960">
    <property type="protein sequence ID" value="OLP38983.1"/>
    <property type="molecule type" value="Genomic_DNA"/>
</dbReference>